<reference evidence="6 7" key="1">
    <citation type="journal article" date="2024" name="IMA Fungus">
        <title>IMA Genome - F19 : A genome assembly and annotation guide to empower mycologists, including annotated draft genome sequences of Ceratocystis pirilliformis, Diaporthe australafricana, Fusarium ophioides, Paecilomyces lecythidis, and Sporothrix stenoceras.</title>
        <authorList>
            <person name="Aylward J."/>
            <person name="Wilson A.M."/>
            <person name="Visagie C.M."/>
            <person name="Spraker J."/>
            <person name="Barnes I."/>
            <person name="Buitendag C."/>
            <person name="Ceriani C."/>
            <person name="Del Mar Angel L."/>
            <person name="du Plessis D."/>
            <person name="Fuchs T."/>
            <person name="Gasser K."/>
            <person name="Kramer D."/>
            <person name="Li W."/>
            <person name="Munsamy K."/>
            <person name="Piso A."/>
            <person name="Price J.L."/>
            <person name="Sonnekus B."/>
            <person name="Thomas C."/>
            <person name="van der Nest A."/>
            <person name="van Dijk A."/>
            <person name="van Heerden A."/>
            <person name="van Vuuren N."/>
            <person name="Yilmaz N."/>
            <person name="Duong T.A."/>
            <person name="van der Merwe N.A."/>
            <person name="Wingfield M.J."/>
            <person name="Wingfield B.D."/>
        </authorList>
    </citation>
    <scope>NUCLEOTIDE SEQUENCE [LARGE SCALE GENOMIC DNA]</scope>
    <source>
        <strain evidence="6 7">CMW 18300</strain>
    </source>
</reference>
<dbReference type="PANTHER" id="PTHR31465">
    <property type="entry name" value="PROTEIN RTA1-RELATED"/>
    <property type="match status" value="1"/>
</dbReference>
<organism evidence="6 7">
    <name type="scientific">Diaporthe australafricana</name>
    <dbReference type="NCBI Taxonomy" id="127596"/>
    <lineage>
        <taxon>Eukaryota</taxon>
        <taxon>Fungi</taxon>
        <taxon>Dikarya</taxon>
        <taxon>Ascomycota</taxon>
        <taxon>Pezizomycotina</taxon>
        <taxon>Sordariomycetes</taxon>
        <taxon>Sordariomycetidae</taxon>
        <taxon>Diaporthales</taxon>
        <taxon>Diaporthaceae</taxon>
        <taxon>Diaporthe</taxon>
    </lineage>
</organism>
<dbReference type="EMBL" id="JAWRVE010000010">
    <property type="protein sequence ID" value="KAL1879257.1"/>
    <property type="molecule type" value="Genomic_DNA"/>
</dbReference>
<keyword evidence="7" id="KW-1185">Reference proteome</keyword>
<feature type="transmembrane region" description="Helical" evidence="5">
    <location>
        <begin position="234"/>
        <end position="254"/>
    </location>
</feature>
<evidence type="ECO:0008006" key="8">
    <source>
        <dbReference type="Google" id="ProtNLM"/>
    </source>
</evidence>
<comment type="caution">
    <text evidence="6">The sequence shown here is derived from an EMBL/GenBank/DDBJ whole genome shotgun (WGS) entry which is preliminary data.</text>
</comment>
<evidence type="ECO:0000256" key="3">
    <source>
        <dbReference type="ARBA" id="ARBA00022989"/>
    </source>
</evidence>
<evidence type="ECO:0000256" key="5">
    <source>
        <dbReference type="SAM" id="Phobius"/>
    </source>
</evidence>
<comment type="subcellular location">
    <subcellularLocation>
        <location evidence="1">Membrane</location>
        <topology evidence="1">Multi-pass membrane protein</topology>
    </subcellularLocation>
</comment>
<feature type="transmembrane region" description="Helical" evidence="5">
    <location>
        <begin position="121"/>
        <end position="143"/>
    </location>
</feature>
<feature type="transmembrane region" description="Helical" evidence="5">
    <location>
        <begin position="12"/>
        <end position="36"/>
    </location>
</feature>
<protein>
    <recommendedName>
        <fullName evidence="8">RTA1 like protein</fullName>
    </recommendedName>
</protein>
<evidence type="ECO:0000256" key="2">
    <source>
        <dbReference type="ARBA" id="ARBA00022692"/>
    </source>
</evidence>
<proteinExistence type="predicted"/>
<evidence type="ECO:0000256" key="4">
    <source>
        <dbReference type="ARBA" id="ARBA00023136"/>
    </source>
</evidence>
<dbReference type="InterPro" id="IPR007568">
    <property type="entry name" value="RTA1"/>
</dbReference>
<feature type="transmembrane region" description="Helical" evidence="5">
    <location>
        <begin position="155"/>
        <end position="177"/>
    </location>
</feature>
<keyword evidence="2 5" id="KW-0812">Transmembrane</keyword>
<gene>
    <name evidence="6" type="ORF">Daus18300_001836</name>
</gene>
<evidence type="ECO:0000313" key="6">
    <source>
        <dbReference type="EMBL" id="KAL1879257.1"/>
    </source>
</evidence>
<accession>A0ABR3XTC1</accession>
<keyword evidence="4 5" id="KW-0472">Membrane</keyword>
<dbReference type="PANTHER" id="PTHR31465:SF27">
    <property type="entry name" value="DOMAIN PROTEIN, PUTATIVE (AFU_ORTHOLOGUE AFUA_3G01030)-RELATED"/>
    <property type="match status" value="1"/>
</dbReference>
<evidence type="ECO:0000256" key="1">
    <source>
        <dbReference type="ARBA" id="ARBA00004141"/>
    </source>
</evidence>
<feature type="transmembrane region" description="Helical" evidence="5">
    <location>
        <begin position="48"/>
        <end position="68"/>
    </location>
</feature>
<sequence length="278" mass="31401">MAVLEPYKGGYYLWNYLPSVPAAVIFLLLFLGMTALTSWRMYRTKTWFCLPFAIGGLLEFIGYCARASAHNKSGRIMPYAIQNVFILLGPALFAASIYMCLGRIIRGIRADHHSLIRPRNLTRTFVTGDVLSLVVQGSAAGLMVTGKNPKLGEGIVIAGLMVQIVAFGFFAVTAVIFQRRIEQYPTNESYDSSIPWKKSMRMLFIVSALIMARSCFRVVEYATGNDGYLLRHEWTLYIFDSVLMSTVMVVYYLWYPVWITPEKLEADLRLVQQGSPMP</sequence>
<dbReference type="Pfam" id="PF04479">
    <property type="entry name" value="RTA1"/>
    <property type="match status" value="1"/>
</dbReference>
<evidence type="ECO:0000313" key="7">
    <source>
        <dbReference type="Proteomes" id="UP001583177"/>
    </source>
</evidence>
<feature type="transmembrane region" description="Helical" evidence="5">
    <location>
        <begin position="80"/>
        <end position="101"/>
    </location>
</feature>
<feature type="transmembrane region" description="Helical" evidence="5">
    <location>
        <begin position="202"/>
        <end position="222"/>
    </location>
</feature>
<dbReference type="Proteomes" id="UP001583177">
    <property type="component" value="Unassembled WGS sequence"/>
</dbReference>
<name>A0ABR3XTC1_9PEZI</name>
<keyword evidence="3 5" id="KW-1133">Transmembrane helix</keyword>